<comment type="caution">
    <text evidence="6">The sequence shown here is derived from an EMBL/GenBank/DDBJ whole genome shotgun (WGS) entry which is preliminary data.</text>
</comment>
<protein>
    <submittedName>
        <fullName evidence="6">Uncharacterized protein</fullName>
    </submittedName>
</protein>
<feature type="region of interest" description="Disordered" evidence="3">
    <location>
        <begin position="113"/>
        <end position="241"/>
    </location>
</feature>
<feature type="region of interest" description="Disordered" evidence="3">
    <location>
        <begin position="580"/>
        <end position="618"/>
    </location>
</feature>
<accession>A0A8S4NPJ2</accession>
<feature type="region of interest" description="Disordered" evidence="3">
    <location>
        <begin position="63"/>
        <end position="82"/>
    </location>
</feature>
<feature type="domain" description="WWE" evidence="4">
    <location>
        <begin position="238"/>
        <end position="321"/>
    </location>
</feature>
<evidence type="ECO:0000259" key="5">
    <source>
        <dbReference type="PROSITE" id="PS51043"/>
    </source>
</evidence>
<dbReference type="GO" id="GO:0046872">
    <property type="term" value="F:metal ion binding"/>
    <property type="evidence" value="ECO:0007669"/>
    <property type="project" value="InterPro"/>
</dbReference>
<feature type="coiled-coil region" evidence="2">
    <location>
        <begin position="676"/>
        <end position="719"/>
    </location>
</feature>
<dbReference type="Proteomes" id="UP000749559">
    <property type="component" value="Unassembled WGS sequence"/>
</dbReference>
<dbReference type="Pfam" id="PF02862">
    <property type="entry name" value="DDHD"/>
    <property type="match status" value="1"/>
</dbReference>
<dbReference type="InterPro" id="IPR058055">
    <property type="entry name" value="PA-PLA1"/>
</dbReference>
<feature type="compositionally biased region" description="Polar residues" evidence="3">
    <location>
        <begin position="67"/>
        <end position="77"/>
    </location>
</feature>
<feature type="domain" description="DDHD" evidence="5">
    <location>
        <begin position="769"/>
        <end position="954"/>
    </location>
</feature>
<dbReference type="Gene3D" id="1.10.150.50">
    <property type="entry name" value="Transcription Factor, Ets-1"/>
    <property type="match status" value="1"/>
</dbReference>
<feature type="compositionally biased region" description="Basic and acidic residues" evidence="3">
    <location>
        <begin position="589"/>
        <end position="604"/>
    </location>
</feature>
<evidence type="ECO:0000256" key="3">
    <source>
        <dbReference type="SAM" id="MobiDB-lite"/>
    </source>
</evidence>
<feature type="compositionally biased region" description="Pro residues" evidence="3">
    <location>
        <begin position="166"/>
        <end position="198"/>
    </location>
</feature>
<dbReference type="PROSITE" id="PS50918">
    <property type="entry name" value="WWE"/>
    <property type="match status" value="1"/>
</dbReference>
<evidence type="ECO:0000313" key="6">
    <source>
        <dbReference type="EMBL" id="CAH1783249.1"/>
    </source>
</evidence>
<evidence type="ECO:0000256" key="1">
    <source>
        <dbReference type="ARBA" id="ARBA00038464"/>
    </source>
</evidence>
<evidence type="ECO:0000313" key="7">
    <source>
        <dbReference type="Proteomes" id="UP000749559"/>
    </source>
</evidence>
<dbReference type="SMART" id="SM00454">
    <property type="entry name" value="SAM"/>
    <property type="match status" value="1"/>
</dbReference>
<dbReference type="GO" id="GO:0030134">
    <property type="term" value="C:COPII-coated ER to Golgi transport vesicle"/>
    <property type="evidence" value="ECO:0007669"/>
    <property type="project" value="TreeGrafter"/>
</dbReference>
<dbReference type="Pfam" id="PF23464">
    <property type="entry name" value="WWE_3"/>
    <property type="match status" value="1"/>
</dbReference>
<proteinExistence type="inferred from homology"/>
<sequence>MTSLPLLDVEMADRNQKDATPPPLLLMPAGDGLTMNVPGGSNFLMPVMSSDASLFPQDLEGEADSFVGQTPPDSNAPSPAPYSMFGTPNSGAADPFGEVGVTPSSTFTPQIPMQAPLSSAGGATPGFPTGGPPMGGTPSGRRNPLSGPRKYISAPEVATSSTMHAPPGPGTLPPPSGLPPALGYPPVPGPGGMLPPPSSTSSIYPPSTSPPEFPTGAPTSQSQQPDYSQPPINPGGVPGEQPGIYNPIKFHWFYSKHIELTTMWFPFSNIDNQKLEDAYRSDEASTGGFVIPTDGGRYDVDLQARQRKAIYWEENPTEVRRCSWFFKRERDNRFVPYDESFSDKLEEEYKNAITNNVWHKRLEFPGGETIVMHNPNVIVHFRASAQPDEWGTTASDMMRPRVVRRGIEEFDDIPEGEPRNIDHVIFIVHGIGQVCDLRGRSIVEGVDDFRSISLQLIDSHFKPYKENNQLSRIEFIPVHWHAALHGDATGVDRRLKAITLGSIAKLRHFTNDTLLDILFYTSPTYCQTIADTVTSEISRLYKLFTSRNSNYKGGVSLAGHSLGSLILFDLLAHQRDPLAPEPVVADPVETPKETQEVQEVSKDDIDLDESSNAEEDEKELSLEELLAKLGLSDYLEAFQKEKIDMETLIMCEESDIKEMGIPMGPRKKLQGFMRDLKHKEEKKRLAAERRAMLLEERAKREEERQRKELAAIEQQQQLELQKSQMTKAASYLQKHINRDPLLSKASSLSIDYMTGVQGIGSPFVQYNQLDFTPSNFFALGSPTAMFMTVRGTETLGEEFRFPTCPGFFNIFHPFDPIAYRMEPLINPEFNLKPIQMQHHKGRKRLHLELKESLARMGSDIKQKFMESIRKGWNTLSDFAKAHRSEEQVESEVNEVMQSLEAEVDQAETSSIASSINEDEVPIGSLNQGGRRVDYVLQEKPIESFNDYLFALGSH</sequence>
<keyword evidence="7" id="KW-1185">Reference proteome</keyword>
<dbReference type="AlphaFoldDB" id="A0A8S4NPJ2"/>
<dbReference type="InterPro" id="IPR004177">
    <property type="entry name" value="DDHD_dom"/>
</dbReference>
<comment type="similarity">
    <text evidence="1">Belongs to the PA-PLA1 family.</text>
</comment>
<feature type="compositionally biased region" description="Acidic residues" evidence="3">
    <location>
        <begin position="605"/>
        <end position="618"/>
    </location>
</feature>
<dbReference type="InterPro" id="IPR004170">
    <property type="entry name" value="WWE_dom"/>
</dbReference>
<organism evidence="6 7">
    <name type="scientific">Owenia fusiformis</name>
    <name type="common">Polychaete worm</name>
    <dbReference type="NCBI Taxonomy" id="6347"/>
    <lineage>
        <taxon>Eukaryota</taxon>
        <taxon>Metazoa</taxon>
        <taxon>Spiralia</taxon>
        <taxon>Lophotrochozoa</taxon>
        <taxon>Annelida</taxon>
        <taxon>Polychaeta</taxon>
        <taxon>Sedentaria</taxon>
        <taxon>Canalipalpata</taxon>
        <taxon>Sabellida</taxon>
        <taxon>Oweniida</taxon>
        <taxon>Oweniidae</taxon>
        <taxon>Owenia</taxon>
    </lineage>
</organism>
<dbReference type="PANTHER" id="PTHR23509:SF10">
    <property type="entry name" value="LD21067P"/>
    <property type="match status" value="1"/>
</dbReference>
<dbReference type="InterPro" id="IPR001660">
    <property type="entry name" value="SAM"/>
</dbReference>
<dbReference type="PANTHER" id="PTHR23509">
    <property type="entry name" value="PA-PL1 PHOSPHOLIPASE FAMILY"/>
    <property type="match status" value="1"/>
</dbReference>
<name>A0A8S4NPJ2_OWEFU</name>
<evidence type="ECO:0000259" key="4">
    <source>
        <dbReference type="PROSITE" id="PS50918"/>
    </source>
</evidence>
<feature type="compositionally biased region" description="Gly residues" evidence="3">
    <location>
        <begin position="128"/>
        <end position="138"/>
    </location>
</feature>
<evidence type="ECO:0000256" key="2">
    <source>
        <dbReference type="SAM" id="Coils"/>
    </source>
</evidence>
<reference evidence="6" key="1">
    <citation type="submission" date="2022-03" db="EMBL/GenBank/DDBJ databases">
        <authorList>
            <person name="Martin C."/>
        </authorList>
    </citation>
    <scope>NUCLEOTIDE SEQUENCE</scope>
</reference>
<dbReference type="OrthoDB" id="69269at2759"/>
<keyword evidence="2" id="KW-0175">Coiled coil</keyword>
<dbReference type="InterPro" id="IPR013761">
    <property type="entry name" value="SAM/pointed_sf"/>
</dbReference>
<dbReference type="Pfam" id="PF00536">
    <property type="entry name" value="SAM_1"/>
    <property type="match status" value="1"/>
</dbReference>
<dbReference type="SUPFAM" id="SSF47769">
    <property type="entry name" value="SAM/Pointed domain"/>
    <property type="match status" value="1"/>
</dbReference>
<gene>
    <name evidence="6" type="ORF">OFUS_LOCUS9607</name>
</gene>
<dbReference type="Pfam" id="PF02825">
    <property type="entry name" value="WWE"/>
    <property type="match status" value="1"/>
</dbReference>
<dbReference type="PROSITE" id="PS51043">
    <property type="entry name" value="DDHD"/>
    <property type="match status" value="1"/>
</dbReference>
<feature type="compositionally biased region" description="Low complexity" evidence="3">
    <location>
        <begin position="218"/>
        <end position="230"/>
    </location>
</feature>
<dbReference type="InterPro" id="IPR057825">
    <property type="entry name" value="WWE_SEC23-DDH2"/>
</dbReference>
<feature type="non-terminal residue" evidence="6">
    <location>
        <position position="1"/>
    </location>
</feature>
<dbReference type="EMBL" id="CAIIXF020000005">
    <property type="protein sequence ID" value="CAH1783249.1"/>
    <property type="molecule type" value="Genomic_DNA"/>
</dbReference>
<dbReference type="GO" id="GO:0004620">
    <property type="term" value="F:phospholipase activity"/>
    <property type="evidence" value="ECO:0007669"/>
    <property type="project" value="TreeGrafter"/>
</dbReference>
<dbReference type="SMART" id="SM01127">
    <property type="entry name" value="DDHD"/>
    <property type="match status" value="1"/>
</dbReference>